<name>A0A6G1C1K9_9ORYZ</name>
<keyword evidence="3" id="KW-1185">Reference proteome</keyword>
<sequence length="59" mass="6652">MQWRLGRESKAPRDETTRGWTRGRVKEGRECPRLQRPPAEDGAPREARGSEPQATGHGV</sequence>
<feature type="compositionally biased region" description="Basic and acidic residues" evidence="1">
    <location>
        <begin position="24"/>
        <end position="49"/>
    </location>
</feature>
<dbReference type="EMBL" id="SPHZ02000011">
    <property type="protein sequence ID" value="KAF0894050.1"/>
    <property type="molecule type" value="Genomic_DNA"/>
</dbReference>
<reference evidence="2 3" key="1">
    <citation type="submission" date="2019-11" db="EMBL/GenBank/DDBJ databases">
        <title>Whole genome sequence of Oryza granulata.</title>
        <authorList>
            <person name="Li W."/>
        </authorList>
    </citation>
    <scope>NUCLEOTIDE SEQUENCE [LARGE SCALE GENOMIC DNA]</scope>
    <source>
        <strain evidence="3">cv. Menghai</strain>
        <tissue evidence="2">Leaf</tissue>
    </source>
</reference>
<evidence type="ECO:0000313" key="3">
    <source>
        <dbReference type="Proteomes" id="UP000479710"/>
    </source>
</evidence>
<gene>
    <name evidence="2" type="ORF">E2562_033929</name>
</gene>
<feature type="compositionally biased region" description="Basic and acidic residues" evidence="1">
    <location>
        <begin position="1"/>
        <end position="17"/>
    </location>
</feature>
<accession>A0A6G1C1K9</accession>
<evidence type="ECO:0000256" key="1">
    <source>
        <dbReference type="SAM" id="MobiDB-lite"/>
    </source>
</evidence>
<comment type="caution">
    <text evidence="2">The sequence shown here is derived from an EMBL/GenBank/DDBJ whole genome shotgun (WGS) entry which is preliminary data.</text>
</comment>
<dbReference type="Proteomes" id="UP000479710">
    <property type="component" value="Unassembled WGS sequence"/>
</dbReference>
<proteinExistence type="predicted"/>
<dbReference type="AlphaFoldDB" id="A0A6G1C1K9"/>
<feature type="region of interest" description="Disordered" evidence="1">
    <location>
        <begin position="1"/>
        <end position="59"/>
    </location>
</feature>
<organism evidence="2 3">
    <name type="scientific">Oryza meyeriana var. granulata</name>
    <dbReference type="NCBI Taxonomy" id="110450"/>
    <lineage>
        <taxon>Eukaryota</taxon>
        <taxon>Viridiplantae</taxon>
        <taxon>Streptophyta</taxon>
        <taxon>Embryophyta</taxon>
        <taxon>Tracheophyta</taxon>
        <taxon>Spermatophyta</taxon>
        <taxon>Magnoliopsida</taxon>
        <taxon>Liliopsida</taxon>
        <taxon>Poales</taxon>
        <taxon>Poaceae</taxon>
        <taxon>BOP clade</taxon>
        <taxon>Oryzoideae</taxon>
        <taxon>Oryzeae</taxon>
        <taxon>Oryzinae</taxon>
        <taxon>Oryza</taxon>
        <taxon>Oryza meyeriana</taxon>
    </lineage>
</organism>
<evidence type="ECO:0000313" key="2">
    <source>
        <dbReference type="EMBL" id="KAF0894050.1"/>
    </source>
</evidence>
<protein>
    <submittedName>
        <fullName evidence="2">Uncharacterized protein</fullName>
    </submittedName>
</protein>